<feature type="region of interest" description="Disordered" evidence="1">
    <location>
        <begin position="1"/>
        <end position="37"/>
    </location>
</feature>
<organism evidence="2">
    <name type="scientific">marine metagenome</name>
    <dbReference type="NCBI Taxonomy" id="408172"/>
    <lineage>
        <taxon>unclassified sequences</taxon>
        <taxon>metagenomes</taxon>
        <taxon>ecological metagenomes</taxon>
    </lineage>
</organism>
<sequence length="71" mass="7720">RARTGPRELPSSTSSMPRVQSPTAADSTIHPGIHPIPRPPIWRMPWTTWLPAAASQYPERTASAVQSSGKC</sequence>
<gene>
    <name evidence="2" type="ORF">METZ01_LOCUS499562</name>
</gene>
<name>A0A383DS78_9ZZZZ</name>
<protein>
    <submittedName>
        <fullName evidence="2">Uncharacterized protein</fullName>
    </submittedName>
</protein>
<feature type="non-terminal residue" evidence="2">
    <location>
        <position position="71"/>
    </location>
</feature>
<dbReference type="AlphaFoldDB" id="A0A383DS78"/>
<proteinExistence type="predicted"/>
<reference evidence="2" key="1">
    <citation type="submission" date="2018-05" db="EMBL/GenBank/DDBJ databases">
        <authorList>
            <person name="Lanie J.A."/>
            <person name="Ng W.-L."/>
            <person name="Kazmierczak K.M."/>
            <person name="Andrzejewski T.M."/>
            <person name="Davidsen T.M."/>
            <person name="Wayne K.J."/>
            <person name="Tettelin H."/>
            <person name="Glass J.I."/>
            <person name="Rusch D."/>
            <person name="Podicherti R."/>
            <person name="Tsui H.-C.T."/>
            <person name="Winkler M.E."/>
        </authorList>
    </citation>
    <scope>NUCLEOTIDE SEQUENCE</scope>
</reference>
<feature type="compositionally biased region" description="Polar residues" evidence="1">
    <location>
        <begin position="10"/>
        <end position="26"/>
    </location>
</feature>
<feature type="non-terminal residue" evidence="2">
    <location>
        <position position="1"/>
    </location>
</feature>
<accession>A0A383DS78</accession>
<evidence type="ECO:0000256" key="1">
    <source>
        <dbReference type="SAM" id="MobiDB-lite"/>
    </source>
</evidence>
<dbReference type="EMBL" id="UINC01219300">
    <property type="protein sequence ID" value="SVE46708.1"/>
    <property type="molecule type" value="Genomic_DNA"/>
</dbReference>
<evidence type="ECO:0000313" key="2">
    <source>
        <dbReference type="EMBL" id="SVE46708.1"/>
    </source>
</evidence>